<dbReference type="InterPro" id="IPR002934">
    <property type="entry name" value="Polymerase_NTP_transf_dom"/>
</dbReference>
<evidence type="ECO:0000259" key="1">
    <source>
        <dbReference type="Pfam" id="PF01909"/>
    </source>
</evidence>
<dbReference type="Gene3D" id="3.30.460.10">
    <property type="entry name" value="Beta Polymerase, domain 2"/>
    <property type="match status" value="1"/>
</dbReference>
<proteinExistence type="predicted"/>
<dbReference type="Proteomes" id="UP001602058">
    <property type="component" value="Unassembled WGS sequence"/>
</dbReference>
<feature type="domain" description="Polymerase nucleotidyl transferase" evidence="1">
    <location>
        <begin position="36"/>
        <end position="86"/>
    </location>
</feature>
<comment type="caution">
    <text evidence="2">The sequence shown here is derived from an EMBL/GenBank/DDBJ whole genome shotgun (WGS) entry which is preliminary data.</text>
</comment>
<gene>
    <name evidence="2" type="ORF">ACFY1D_21275</name>
</gene>
<dbReference type="CDD" id="cd05403">
    <property type="entry name" value="NT_KNTase_like"/>
    <property type="match status" value="1"/>
</dbReference>
<dbReference type="InterPro" id="IPR043519">
    <property type="entry name" value="NT_sf"/>
</dbReference>
<evidence type="ECO:0000313" key="2">
    <source>
        <dbReference type="EMBL" id="MFF4523925.1"/>
    </source>
</evidence>
<name>A0ABW6UP19_9ACTN</name>
<dbReference type="SUPFAM" id="SSF81301">
    <property type="entry name" value="Nucleotidyltransferase"/>
    <property type="match status" value="1"/>
</dbReference>
<keyword evidence="3" id="KW-1185">Reference proteome</keyword>
<dbReference type="EMBL" id="JBIAWJ010000010">
    <property type="protein sequence ID" value="MFF4523925.1"/>
    <property type="molecule type" value="Genomic_DNA"/>
</dbReference>
<reference evidence="2 3" key="1">
    <citation type="submission" date="2024-10" db="EMBL/GenBank/DDBJ databases">
        <title>The Natural Products Discovery Center: Release of the First 8490 Sequenced Strains for Exploring Actinobacteria Biosynthetic Diversity.</title>
        <authorList>
            <person name="Kalkreuter E."/>
            <person name="Kautsar S.A."/>
            <person name="Yang D."/>
            <person name="Bader C.D."/>
            <person name="Teijaro C.N."/>
            <person name="Fluegel L."/>
            <person name="Davis C.M."/>
            <person name="Simpson J.R."/>
            <person name="Lauterbach L."/>
            <person name="Steele A.D."/>
            <person name="Gui C."/>
            <person name="Meng S."/>
            <person name="Li G."/>
            <person name="Viehrig K."/>
            <person name="Ye F."/>
            <person name="Su P."/>
            <person name="Kiefer A.F."/>
            <person name="Nichols A."/>
            <person name="Cepeda A.J."/>
            <person name="Yan W."/>
            <person name="Fan B."/>
            <person name="Jiang Y."/>
            <person name="Adhikari A."/>
            <person name="Zheng C.-J."/>
            <person name="Schuster L."/>
            <person name="Cowan T.M."/>
            <person name="Smanski M.J."/>
            <person name="Chevrette M.G."/>
            <person name="De Carvalho L.P.S."/>
            <person name="Shen B."/>
        </authorList>
    </citation>
    <scope>NUCLEOTIDE SEQUENCE [LARGE SCALE GENOMIC DNA]</scope>
    <source>
        <strain evidence="2 3">NPDC001390</strain>
    </source>
</reference>
<accession>A0ABW6UP19</accession>
<sequence length="275" mass="29321">MTADTGDETVRAAPDSTVDDDSFLTHVTDRLAALPTVHAVALGGSRAQGTHTPESDWDLAIYYRGPFDPADLRAIGWEGEVSEIGGWGGGIFNGGAWLTIDGRRVDVHYRDLDVVEHELSEAESGRFHVEPLLFHLAGIPSYLLVAELAVNRVLHGDLPRPATYPEKLRVSAAERWFGSARATLGYAKANHALNGRLTEVAGAVATAAVQAGHALLAARGEWVTNEKRLLERAGLRGVDGIVGSLFGEPGQDAPVQAVVAAESLFESMRLRAGGE</sequence>
<organism evidence="2 3">
    <name type="scientific">Streptomyces bluensis</name>
    <dbReference type="NCBI Taxonomy" id="33897"/>
    <lineage>
        <taxon>Bacteria</taxon>
        <taxon>Bacillati</taxon>
        <taxon>Actinomycetota</taxon>
        <taxon>Actinomycetes</taxon>
        <taxon>Kitasatosporales</taxon>
        <taxon>Streptomycetaceae</taxon>
        <taxon>Streptomyces</taxon>
    </lineage>
</organism>
<dbReference type="Pfam" id="PF01909">
    <property type="entry name" value="NTP_transf_2"/>
    <property type="match status" value="1"/>
</dbReference>
<dbReference type="RefSeq" id="WP_387888491.1">
    <property type="nucleotide sequence ID" value="NZ_JBIAWJ010000010.1"/>
</dbReference>
<protein>
    <submittedName>
        <fullName evidence="2">Nucleotidyltransferase domain-containing protein</fullName>
    </submittedName>
</protein>
<evidence type="ECO:0000313" key="3">
    <source>
        <dbReference type="Proteomes" id="UP001602058"/>
    </source>
</evidence>